<reference evidence="1" key="1">
    <citation type="journal article" date="2019" name="bioRxiv">
        <title>The Genome of the Zebra Mussel, Dreissena polymorpha: A Resource for Invasive Species Research.</title>
        <authorList>
            <person name="McCartney M.A."/>
            <person name="Auch B."/>
            <person name="Kono T."/>
            <person name="Mallez S."/>
            <person name="Zhang Y."/>
            <person name="Obille A."/>
            <person name="Becker A."/>
            <person name="Abrahante J.E."/>
            <person name="Garbe J."/>
            <person name="Badalamenti J.P."/>
            <person name="Herman A."/>
            <person name="Mangelson H."/>
            <person name="Liachko I."/>
            <person name="Sullivan S."/>
            <person name="Sone E.D."/>
            <person name="Koren S."/>
            <person name="Silverstein K.A.T."/>
            <person name="Beckman K.B."/>
            <person name="Gohl D.M."/>
        </authorList>
    </citation>
    <scope>NUCLEOTIDE SEQUENCE</scope>
    <source>
        <strain evidence="1">Duluth1</strain>
        <tissue evidence="1">Whole animal</tissue>
    </source>
</reference>
<dbReference type="Proteomes" id="UP000828390">
    <property type="component" value="Unassembled WGS sequence"/>
</dbReference>
<sequence length="58" mass="6877">MPLLRRERPYQQESLCLCTLSQHSTITVKWLSRVDFNCPDIDWENLAVRNSAQDKDVR</sequence>
<dbReference type="AlphaFoldDB" id="A0A9D4QMG8"/>
<protein>
    <submittedName>
        <fullName evidence="1">Uncharacterized protein</fullName>
    </submittedName>
</protein>
<evidence type="ECO:0000313" key="2">
    <source>
        <dbReference type="Proteomes" id="UP000828390"/>
    </source>
</evidence>
<comment type="caution">
    <text evidence="1">The sequence shown here is derived from an EMBL/GenBank/DDBJ whole genome shotgun (WGS) entry which is preliminary data.</text>
</comment>
<gene>
    <name evidence="1" type="ORF">DPMN_109905</name>
</gene>
<dbReference type="EMBL" id="JAIWYP010000004">
    <property type="protein sequence ID" value="KAH3836533.1"/>
    <property type="molecule type" value="Genomic_DNA"/>
</dbReference>
<keyword evidence="2" id="KW-1185">Reference proteome</keyword>
<organism evidence="1 2">
    <name type="scientific">Dreissena polymorpha</name>
    <name type="common">Zebra mussel</name>
    <name type="synonym">Mytilus polymorpha</name>
    <dbReference type="NCBI Taxonomy" id="45954"/>
    <lineage>
        <taxon>Eukaryota</taxon>
        <taxon>Metazoa</taxon>
        <taxon>Spiralia</taxon>
        <taxon>Lophotrochozoa</taxon>
        <taxon>Mollusca</taxon>
        <taxon>Bivalvia</taxon>
        <taxon>Autobranchia</taxon>
        <taxon>Heteroconchia</taxon>
        <taxon>Euheterodonta</taxon>
        <taxon>Imparidentia</taxon>
        <taxon>Neoheterodontei</taxon>
        <taxon>Myida</taxon>
        <taxon>Dreissenoidea</taxon>
        <taxon>Dreissenidae</taxon>
        <taxon>Dreissena</taxon>
    </lineage>
</organism>
<name>A0A9D4QMG8_DREPO</name>
<evidence type="ECO:0000313" key="1">
    <source>
        <dbReference type="EMBL" id="KAH3836533.1"/>
    </source>
</evidence>
<accession>A0A9D4QMG8</accession>
<reference evidence="1" key="2">
    <citation type="submission" date="2020-11" db="EMBL/GenBank/DDBJ databases">
        <authorList>
            <person name="McCartney M.A."/>
            <person name="Auch B."/>
            <person name="Kono T."/>
            <person name="Mallez S."/>
            <person name="Becker A."/>
            <person name="Gohl D.M."/>
            <person name="Silverstein K.A.T."/>
            <person name="Koren S."/>
            <person name="Bechman K.B."/>
            <person name="Herman A."/>
            <person name="Abrahante J.E."/>
            <person name="Garbe J."/>
        </authorList>
    </citation>
    <scope>NUCLEOTIDE SEQUENCE</scope>
    <source>
        <strain evidence="1">Duluth1</strain>
        <tissue evidence="1">Whole animal</tissue>
    </source>
</reference>
<proteinExistence type="predicted"/>